<comment type="caution">
    <text evidence="5">The sequence shown here is derived from an EMBL/GenBank/DDBJ whole genome shotgun (WGS) entry which is preliminary data.</text>
</comment>
<keyword evidence="3" id="KW-0067">ATP-binding</keyword>
<evidence type="ECO:0000256" key="2">
    <source>
        <dbReference type="ARBA" id="ARBA00022741"/>
    </source>
</evidence>
<gene>
    <name evidence="5" type="ORF">A3G33_07300</name>
</gene>
<accession>A0A1G1KYW4</accession>
<dbReference type="CDD" id="cd01129">
    <property type="entry name" value="PulE-GspE-like"/>
    <property type="match status" value="1"/>
</dbReference>
<dbReference type="InterPro" id="IPR001482">
    <property type="entry name" value="T2SS/T4SS_dom"/>
</dbReference>
<dbReference type="Gene3D" id="3.40.50.300">
    <property type="entry name" value="P-loop containing nucleotide triphosphate hydrolases"/>
    <property type="match status" value="1"/>
</dbReference>
<proteinExistence type="inferred from homology"/>
<dbReference type="InterPro" id="IPR037257">
    <property type="entry name" value="T2SS_E_N_sf"/>
</dbReference>
<dbReference type="SUPFAM" id="SSF160246">
    <property type="entry name" value="EspE N-terminal domain-like"/>
    <property type="match status" value="1"/>
</dbReference>
<feature type="domain" description="Bacterial type II secretion system protein E" evidence="4">
    <location>
        <begin position="390"/>
        <end position="404"/>
    </location>
</feature>
<dbReference type="InterPro" id="IPR027417">
    <property type="entry name" value="P-loop_NTPase"/>
</dbReference>
<sequence length="579" mass="64774">MDENNWNDGILKKLVTKKLIRQEDLPLVLDEKNKAKKSQIEIAIDLKLIDAQAAMLFLSDEFKCPPVNPNLFKIAEEVIQMIPPTFVNKHKVMPISVYDNSLTVAMEIPNDLAIIDDLKAITNMRIRPVVALAGEIQKAIQKYYPASDVDILPHQEETIEDLIRIVQETKNQEEEVKTLDLLRQAQETPVIKVANALLVDAIKRKASDLFIEPWETSLRVRCRVDGILEELKSPPKAIGSALVSRFKVMSQLDIAERRVPQDGRFKVKIQNHEVDVRVSILPTCFGEKVCLRILDKKSQAHNLDKLGFSAKELGELKSCAFKPNGMILVTGPTGSGKTTTLYSVLKHIDSIEKNITTVEDPVEYQMDGANQVNIREQIGLTFPGALRSILRQDPDIILIGEIRDQTTIDIAIKAALTGHLVLSTLHTNDATSSIIRIINMGVEPFLITSSILMVTAQRLIRRLCPVCKVPKPLDEETAKRFKINIKEHPTLYHPEGCAKCRSLGFAGRTVITEILVLTPEIKELILKSANAEDIKKAARRKGMTTLRESGIQRVLAGETSLDEVVRVTAGDQEIEILER</sequence>
<evidence type="ECO:0000256" key="3">
    <source>
        <dbReference type="ARBA" id="ARBA00022840"/>
    </source>
</evidence>
<dbReference type="InterPro" id="IPR007831">
    <property type="entry name" value="T2SS_GspE_N"/>
</dbReference>
<dbReference type="GO" id="GO:0005886">
    <property type="term" value="C:plasma membrane"/>
    <property type="evidence" value="ECO:0007669"/>
    <property type="project" value="TreeGrafter"/>
</dbReference>
<dbReference type="AlphaFoldDB" id="A0A1G1KYW4"/>
<dbReference type="FunFam" id="3.30.450.90:FF:000001">
    <property type="entry name" value="Type II secretion system ATPase GspE"/>
    <property type="match status" value="1"/>
</dbReference>
<dbReference type="Pfam" id="PF05157">
    <property type="entry name" value="MshEN"/>
    <property type="match status" value="1"/>
</dbReference>
<name>A0A1G1KYW4_9BACT</name>
<dbReference type="PANTHER" id="PTHR30258:SF1">
    <property type="entry name" value="PROTEIN TRANSPORT PROTEIN HOFB HOMOLOG"/>
    <property type="match status" value="1"/>
</dbReference>
<dbReference type="SUPFAM" id="SSF52540">
    <property type="entry name" value="P-loop containing nucleoside triphosphate hydrolases"/>
    <property type="match status" value="1"/>
</dbReference>
<dbReference type="Proteomes" id="UP000178187">
    <property type="component" value="Unassembled WGS sequence"/>
</dbReference>
<dbReference type="PANTHER" id="PTHR30258">
    <property type="entry name" value="TYPE II SECRETION SYSTEM PROTEIN GSPE-RELATED"/>
    <property type="match status" value="1"/>
</dbReference>
<reference evidence="5 6" key="1">
    <citation type="journal article" date="2016" name="Nat. Commun.">
        <title>Thousands of microbial genomes shed light on interconnected biogeochemical processes in an aquifer system.</title>
        <authorList>
            <person name="Anantharaman K."/>
            <person name="Brown C.T."/>
            <person name="Hug L.A."/>
            <person name="Sharon I."/>
            <person name="Castelle C.J."/>
            <person name="Probst A.J."/>
            <person name="Thomas B.C."/>
            <person name="Singh A."/>
            <person name="Wilkins M.J."/>
            <person name="Karaoz U."/>
            <person name="Brodie E.L."/>
            <person name="Williams K.H."/>
            <person name="Hubbard S.S."/>
            <person name="Banfield J.F."/>
        </authorList>
    </citation>
    <scope>NUCLEOTIDE SEQUENCE [LARGE SCALE GENOMIC DNA]</scope>
</reference>
<organism evidence="5 6">
    <name type="scientific">Candidatus Danuiimicrobium aquiferis</name>
    <dbReference type="NCBI Taxonomy" id="1801832"/>
    <lineage>
        <taxon>Bacteria</taxon>
        <taxon>Pseudomonadati</taxon>
        <taxon>Candidatus Omnitrophota</taxon>
        <taxon>Candidatus Danuiimicrobium</taxon>
    </lineage>
</organism>
<dbReference type="EMBL" id="MHFR01000037">
    <property type="protein sequence ID" value="OGW98032.1"/>
    <property type="molecule type" value="Genomic_DNA"/>
</dbReference>
<dbReference type="GO" id="GO:0016887">
    <property type="term" value="F:ATP hydrolysis activity"/>
    <property type="evidence" value="ECO:0007669"/>
    <property type="project" value="TreeGrafter"/>
</dbReference>
<evidence type="ECO:0000313" key="6">
    <source>
        <dbReference type="Proteomes" id="UP000178187"/>
    </source>
</evidence>
<evidence type="ECO:0000313" key="5">
    <source>
        <dbReference type="EMBL" id="OGW98032.1"/>
    </source>
</evidence>
<dbReference type="GO" id="GO:0005524">
    <property type="term" value="F:ATP binding"/>
    <property type="evidence" value="ECO:0007669"/>
    <property type="project" value="UniProtKB-KW"/>
</dbReference>
<dbReference type="FunFam" id="3.40.50.300:FF:000398">
    <property type="entry name" value="Type IV pilus assembly ATPase PilB"/>
    <property type="match status" value="1"/>
</dbReference>
<evidence type="ECO:0000259" key="4">
    <source>
        <dbReference type="PROSITE" id="PS00662"/>
    </source>
</evidence>
<dbReference type="PROSITE" id="PS00662">
    <property type="entry name" value="T2SP_E"/>
    <property type="match status" value="1"/>
</dbReference>
<dbReference type="Gene3D" id="3.30.450.90">
    <property type="match status" value="1"/>
</dbReference>
<protein>
    <recommendedName>
        <fullName evidence="4">Bacterial type II secretion system protein E domain-containing protein</fullName>
    </recommendedName>
</protein>
<comment type="similarity">
    <text evidence="1">Belongs to the GSP E family.</text>
</comment>
<dbReference type="Gene3D" id="3.30.300.160">
    <property type="entry name" value="Type II secretion system, protein E, N-terminal domain"/>
    <property type="match status" value="1"/>
</dbReference>
<evidence type="ECO:0000256" key="1">
    <source>
        <dbReference type="ARBA" id="ARBA00006611"/>
    </source>
</evidence>
<dbReference type="Pfam" id="PF00437">
    <property type="entry name" value="T2SSE"/>
    <property type="match status" value="1"/>
</dbReference>
<keyword evidence="2" id="KW-0547">Nucleotide-binding</keyword>